<reference evidence="2" key="1">
    <citation type="submission" date="2020-10" db="EMBL/GenBank/DDBJ databases">
        <title>Genome Sequence of Monilinia vaccinii-corymbosi Sheds Light on Mummy Berry Disease Infection of Blueberry and Mating Type.</title>
        <authorList>
            <person name="Yow A.G."/>
            <person name="Zhang Y."/>
            <person name="Bansal K."/>
            <person name="Eacker S.M."/>
            <person name="Sullivan S."/>
            <person name="Liachko I."/>
            <person name="Cubeta M.A."/>
            <person name="Rollins J.A."/>
            <person name="Ashrafi H."/>
        </authorList>
    </citation>
    <scope>NUCLEOTIDE SEQUENCE</scope>
    <source>
        <strain evidence="2">RL-1</strain>
    </source>
</reference>
<dbReference type="AlphaFoldDB" id="A0A8A3PI36"/>
<sequence length="349" mass="40001">MDSFKPAISSMSLGRAWIHRMPSKLSAASHHNFLGLEVFYEDLEYLARSESEIESETETPSPEALLHAASTMRALCDERGITIIGLQPFAFYEGLRDRTEHAQRIAQIKLWFRLVKALGTDLIQIPASFLPRREITGDVGIVVDDLRELADLGARETPVVRFAYENLCWSTHFDTWEAGWDLVGRVDRANFGIVLDTFNIAGRVWADPSSVDGKTVDAEEALRESLERLVEKVDREKVFYIQVVDAERMREPLVRGHAFWDERQPARMSWSRNARLFAGEKGRGAYLPIEEVTRAIVEGVGYRGWVSMELFNRSMAQEGEEVPDQHARRARESWEVIQGWMKSWKLEEE</sequence>
<dbReference type="SUPFAM" id="SSF51658">
    <property type="entry name" value="Xylose isomerase-like"/>
    <property type="match status" value="1"/>
</dbReference>
<dbReference type="InterPro" id="IPR036237">
    <property type="entry name" value="Xyl_isomerase-like_sf"/>
</dbReference>
<gene>
    <name evidence="2" type="ORF">DSL72_007480</name>
</gene>
<dbReference type="Pfam" id="PF01261">
    <property type="entry name" value="AP_endonuc_2"/>
    <property type="match status" value="1"/>
</dbReference>
<dbReference type="InterPro" id="IPR013022">
    <property type="entry name" value="Xyl_isomerase-like_TIM-brl"/>
</dbReference>
<dbReference type="OrthoDB" id="5360893at2759"/>
<accession>A0A8A3PI36</accession>
<dbReference type="Proteomes" id="UP000672032">
    <property type="component" value="Chromosome 5"/>
</dbReference>
<organism evidence="2 3">
    <name type="scientific">Monilinia vaccinii-corymbosi</name>
    <dbReference type="NCBI Taxonomy" id="61207"/>
    <lineage>
        <taxon>Eukaryota</taxon>
        <taxon>Fungi</taxon>
        <taxon>Dikarya</taxon>
        <taxon>Ascomycota</taxon>
        <taxon>Pezizomycotina</taxon>
        <taxon>Leotiomycetes</taxon>
        <taxon>Helotiales</taxon>
        <taxon>Sclerotiniaceae</taxon>
        <taxon>Monilinia</taxon>
    </lineage>
</organism>
<dbReference type="InterPro" id="IPR050312">
    <property type="entry name" value="IolE/XylAMocC-like"/>
</dbReference>
<proteinExistence type="predicted"/>
<dbReference type="EMBL" id="CP063409">
    <property type="protein sequence ID" value="QSZ34626.1"/>
    <property type="molecule type" value="Genomic_DNA"/>
</dbReference>
<evidence type="ECO:0000313" key="3">
    <source>
        <dbReference type="Proteomes" id="UP000672032"/>
    </source>
</evidence>
<dbReference type="PANTHER" id="PTHR12110:SF57">
    <property type="entry name" value="DIOXYGENASE, PUTATIVE-RELATED"/>
    <property type="match status" value="1"/>
</dbReference>
<evidence type="ECO:0000259" key="1">
    <source>
        <dbReference type="Pfam" id="PF01261"/>
    </source>
</evidence>
<protein>
    <recommendedName>
        <fullName evidence="1">Xylose isomerase-like TIM barrel domain-containing protein</fullName>
    </recommendedName>
</protein>
<dbReference type="Gene3D" id="3.20.20.150">
    <property type="entry name" value="Divalent-metal-dependent TIM barrel enzymes"/>
    <property type="match status" value="1"/>
</dbReference>
<name>A0A8A3PI36_9HELO</name>
<dbReference type="PANTHER" id="PTHR12110">
    <property type="entry name" value="HYDROXYPYRUVATE ISOMERASE"/>
    <property type="match status" value="1"/>
</dbReference>
<keyword evidence="3" id="KW-1185">Reference proteome</keyword>
<feature type="domain" description="Xylose isomerase-like TIM barrel" evidence="1">
    <location>
        <begin position="28"/>
        <end position="324"/>
    </location>
</feature>
<evidence type="ECO:0000313" key="2">
    <source>
        <dbReference type="EMBL" id="QSZ34626.1"/>
    </source>
</evidence>